<proteinExistence type="predicted"/>
<protein>
    <submittedName>
        <fullName evidence="1">Uncharacterized protein</fullName>
    </submittedName>
</protein>
<name>A0A080Z5C8_PHYNI</name>
<accession>A0A080Z5C8</accession>
<gene>
    <name evidence="1" type="ORF">F444_20203</name>
</gene>
<comment type="caution">
    <text evidence="1">The sequence shown here is derived from an EMBL/GenBank/DDBJ whole genome shotgun (WGS) entry which is preliminary data.</text>
</comment>
<sequence length="64" mass="7136">MFKSIPGTFHTSTGNMTSHVRLKYAQKRVHRQSSTAALLRDVDGALSFQHILAMLGQRVRVVSP</sequence>
<organism evidence="1 2">
    <name type="scientific">Phytophthora nicotianae P1976</name>
    <dbReference type="NCBI Taxonomy" id="1317066"/>
    <lineage>
        <taxon>Eukaryota</taxon>
        <taxon>Sar</taxon>
        <taxon>Stramenopiles</taxon>
        <taxon>Oomycota</taxon>
        <taxon>Peronosporomycetes</taxon>
        <taxon>Peronosporales</taxon>
        <taxon>Peronosporaceae</taxon>
        <taxon>Phytophthora</taxon>
    </lineage>
</organism>
<dbReference type="EMBL" id="ANJA01003718">
    <property type="protein sequence ID" value="ETO61839.1"/>
    <property type="molecule type" value="Genomic_DNA"/>
</dbReference>
<reference evidence="1 2" key="1">
    <citation type="submission" date="2013-11" db="EMBL/GenBank/DDBJ databases">
        <title>The Genome Sequence of Phytophthora parasitica P1976.</title>
        <authorList>
            <consortium name="The Broad Institute Genomics Platform"/>
            <person name="Russ C."/>
            <person name="Tyler B."/>
            <person name="Panabieres F."/>
            <person name="Shan W."/>
            <person name="Tripathy S."/>
            <person name="Grunwald N."/>
            <person name="Machado M."/>
            <person name="Johnson C.S."/>
            <person name="Walker B."/>
            <person name="Young S."/>
            <person name="Zeng Q."/>
            <person name="Gargeya S."/>
            <person name="Fitzgerald M."/>
            <person name="Haas B."/>
            <person name="Abouelleil A."/>
            <person name="Allen A.W."/>
            <person name="Alvarado L."/>
            <person name="Arachchi H.M."/>
            <person name="Berlin A.M."/>
            <person name="Chapman S.B."/>
            <person name="Gainer-Dewar J."/>
            <person name="Goldberg J."/>
            <person name="Griggs A."/>
            <person name="Gujja S."/>
            <person name="Hansen M."/>
            <person name="Howarth C."/>
            <person name="Imamovic A."/>
            <person name="Ireland A."/>
            <person name="Larimer J."/>
            <person name="McCowan C."/>
            <person name="Murphy C."/>
            <person name="Pearson M."/>
            <person name="Poon T.W."/>
            <person name="Priest M."/>
            <person name="Roberts A."/>
            <person name="Saif S."/>
            <person name="Shea T."/>
            <person name="Sisk P."/>
            <person name="Sykes S."/>
            <person name="Wortman J."/>
            <person name="Nusbaum C."/>
            <person name="Birren B."/>
        </authorList>
    </citation>
    <scope>NUCLEOTIDE SEQUENCE [LARGE SCALE GENOMIC DNA]</scope>
    <source>
        <strain evidence="1 2">P1976</strain>
    </source>
</reference>
<dbReference type="AlphaFoldDB" id="A0A080Z5C8"/>
<evidence type="ECO:0000313" key="1">
    <source>
        <dbReference type="EMBL" id="ETO61839.1"/>
    </source>
</evidence>
<evidence type="ECO:0000313" key="2">
    <source>
        <dbReference type="Proteomes" id="UP000028582"/>
    </source>
</evidence>
<dbReference type="Proteomes" id="UP000028582">
    <property type="component" value="Unassembled WGS sequence"/>
</dbReference>